<keyword evidence="1" id="KW-0472">Membrane</keyword>
<dbReference type="AlphaFoldDB" id="A0A8H5M9U1"/>
<feature type="transmembrane region" description="Helical" evidence="1">
    <location>
        <begin position="12"/>
        <end position="34"/>
    </location>
</feature>
<dbReference type="OrthoDB" id="3349377at2759"/>
<dbReference type="Pfam" id="PF20151">
    <property type="entry name" value="DUF6533"/>
    <property type="match status" value="1"/>
</dbReference>
<feature type="transmembrane region" description="Helical" evidence="1">
    <location>
        <begin position="141"/>
        <end position="162"/>
    </location>
</feature>
<evidence type="ECO:0000256" key="1">
    <source>
        <dbReference type="SAM" id="Phobius"/>
    </source>
</evidence>
<dbReference type="Proteomes" id="UP000565441">
    <property type="component" value="Unassembled WGS sequence"/>
</dbReference>
<feature type="transmembrane region" description="Helical" evidence="1">
    <location>
        <begin position="54"/>
        <end position="79"/>
    </location>
</feature>
<dbReference type="EMBL" id="JAACJP010000003">
    <property type="protein sequence ID" value="KAF5386062.1"/>
    <property type="molecule type" value="Genomic_DNA"/>
</dbReference>
<accession>A0A8H5M9U1</accession>
<keyword evidence="1" id="KW-0812">Transmembrane</keyword>
<evidence type="ECO:0000313" key="4">
    <source>
        <dbReference type="Proteomes" id="UP000565441"/>
    </source>
</evidence>
<feature type="transmembrane region" description="Helical" evidence="1">
    <location>
        <begin position="190"/>
        <end position="207"/>
    </location>
</feature>
<organism evidence="3 4">
    <name type="scientific">Tricholomella constricta</name>
    <dbReference type="NCBI Taxonomy" id="117010"/>
    <lineage>
        <taxon>Eukaryota</taxon>
        <taxon>Fungi</taxon>
        <taxon>Dikarya</taxon>
        <taxon>Basidiomycota</taxon>
        <taxon>Agaricomycotina</taxon>
        <taxon>Agaricomycetes</taxon>
        <taxon>Agaricomycetidae</taxon>
        <taxon>Agaricales</taxon>
        <taxon>Tricholomatineae</taxon>
        <taxon>Lyophyllaceae</taxon>
        <taxon>Tricholomella</taxon>
    </lineage>
</organism>
<comment type="caution">
    <text evidence="3">The sequence shown here is derived from an EMBL/GenBank/DDBJ whole genome shotgun (WGS) entry which is preliminary data.</text>
</comment>
<name>A0A8H5M9U1_9AGAR</name>
<reference evidence="3 4" key="1">
    <citation type="journal article" date="2020" name="ISME J.">
        <title>Uncovering the hidden diversity of litter-decomposition mechanisms in mushroom-forming fungi.</title>
        <authorList>
            <person name="Floudas D."/>
            <person name="Bentzer J."/>
            <person name="Ahren D."/>
            <person name="Johansson T."/>
            <person name="Persson P."/>
            <person name="Tunlid A."/>
        </authorList>
    </citation>
    <scope>NUCLEOTIDE SEQUENCE [LARGE SCALE GENOMIC DNA]</scope>
    <source>
        <strain evidence="3 4">CBS 661.87</strain>
    </source>
</reference>
<feature type="domain" description="DUF6533" evidence="2">
    <location>
        <begin position="23"/>
        <end position="49"/>
    </location>
</feature>
<evidence type="ECO:0000259" key="2">
    <source>
        <dbReference type="Pfam" id="PF20151"/>
    </source>
</evidence>
<feature type="transmembrane region" description="Helical" evidence="1">
    <location>
        <begin position="91"/>
        <end position="115"/>
    </location>
</feature>
<dbReference type="InterPro" id="IPR045340">
    <property type="entry name" value="DUF6533"/>
</dbReference>
<evidence type="ECO:0000313" key="3">
    <source>
        <dbReference type="EMBL" id="KAF5386062.1"/>
    </source>
</evidence>
<keyword evidence="1" id="KW-1133">Transmembrane helix</keyword>
<proteinExistence type="predicted"/>
<keyword evidence="4" id="KW-1185">Reference proteome</keyword>
<protein>
    <recommendedName>
        <fullName evidence="2">DUF6533 domain-containing protein</fullName>
    </recommendedName>
</protein>
<gene>
    <name evidence="3" type="ORF">D9615_002702</name>
</gene>
<sequence length="233" mass="26343">MSASADLYKLLVTAWYHNTIVQYASVSALTFYLYDYTLMLKDEVEYFWVHEIPGYGSLFPILTIGQKAGCMALWLYLILQFRVHALYNQNKIVFFVVSALFIVEVGSMCIIGGLYTHVRLQAPAVPILGTPFCPNSTDASYLFAFQIPLMGFEFILLCLVLFKGILHYRGLQGTSWSTSRIVSVLLRDSLLYFLSIFTVLLINTMMWEVGPATLYPLAATWPVAPSNTVQKFP</sequence>